<comment type="catalytic activity">
    <reaction evidence="4 5">
        <text>5-amino-1-(5-phospho-beta-D-ribosyl)imidazole + hydrogencarbonate + ATP = 5-carboxyamino-1-(5-phospho-D-ribosyl)imidazole + ADP + phosphate + 2 H(+)</text>
        <dbReference type="Rhea" id="RHEA:19317"/>
        <dbReference type="ChEBI" id="CHEBI:15378"/>
        <dbReference type="ChEBI" id="CHEBI:17544"/>
        <dbReference type="ChEBI" id="CHEBI:30616"/>
        <dbReference type="ChEBI" id="CHEBI:43474"/>
        <dbReference type="ChEBI" id="CHEBI:58730"/>
        <dbReference type="ChEBI" id="CHEBI:137981"/>
        <dbReference type="ChEBI" id="CHEBI:456216"/>
        <dbReference type="EC" id="6.3.4.18"/>
    </reaction>
</comment>
<dbReference type="InterPro" id="IPR003135">
    <property type="entry name" value="ATP-grasp_carboxylate-amine"/>
</dbReference>
<dbReference type="PROSITE" id="PS50975">
    <property type="entry name" value="ATP_GRASP"/>
    <property type="match status" value="1"/>
</dbReference>
<comment type="function">
    <text evidence="4">Catalyzes the ATP-dependent conversion of 5-aminoimidazole ribonucleotide (AIR) and HCO(3)(-) to N5-carboxyaminoimidazole ribonucleotide (N5-CAIR).</text>
</comment>
<dbReference type="Gene3D" id="3.40.50.20">
    <property type="match status" value="1"/>
</dbReference>
<accession>U7D7M8</accession>
<dbReference type="InterPro" id="IPR016185">
    <property type="entry name" value="PreATP-grasp_dom_sf"/>
</dbReference>
<feature type="binding site" evidence="4">
    <location>
        <position position="189"/>
    </location>
    <ligand>
        <name>ATP</name>
        <dbReference type="ChEBI" id="CHEBI:30616"/>
    </ligand>
</feature>
<dbReference type="eggNOG" id="COG0026">
    <property type="taxonomic scope" value="Bacteria"/>
</dbReference>
<dbReference type="SUPFAM" id="SSF56059">
    <property type="entry name" value="Glutathione synthetase ATP-binding domain-like"/>
    <property type="match status" value="1"/>
</dbReference>
<evidence type="ECO:0000256" key="4">
    <source>
        <dbReference type="HAMAP-Rule" id="MF_01928"/>
    </source>
</evidence>
<keyword evidence="1 4" id="KW-0547">Nucleotide-binding</keyword>
<dbReference type="EMBL" id="ASJR01000019">
    <property type="protein sequence ID" value="ERP31102.1"/>
    <property type="molecule type" value="Genomic_DNA"/>
</dbReference>
<dbReference type="HAMAP" id="MF_01928">
    <property type="entry name" value="PurK"/>
    <property type="match status" value="1"/>
</dbReference>
<dbReference type="GO" id="GO:0006189">
    <property type="term" value="P:'de novo' IMP biosynthetic process"/>
    <property type="evidence" value="ECO:0007669"/>
    <property type="project" value="UniProtKB-UniRule"/>
</dbReference>
<comment type="similarity">
    <text evidence="4 5">Belongs to the PurK/PurT family.</text>
</comment>
<evidence type="ECO:0000256" key="3">
    <source>
        <dbReference type="ARBA" id="ARBA00022840"/>
    </source>
</evidence>
<dbReference type="GO" id="GO:0046872">
    <property type="term" value="F:metal ion binding"/>
    <property type="evidence" value="ECO:0007669"/>
    <property type="project" value="InterPro"/>
</dbReference>
<feature type="binding site" evidence="4">
    <location>
        <position position="150"/>
    </location>
    <ligand>
        <name>ATP</name>
        <dbReference type="ChEBI" id="CHEBI:30616"/>
    </ligand>
</feature>
<keyword evidence="8" id="KW-1185">Reference proteome</keyword>
<sequence>MEEFVTSDLIIGIISGGQLGKMLIQEASKWDMTTYVLDPDKDCPAAQIATRHIEGSNLDFDAVYRFGKEVDLLTFEIENVHMGALKKLKSEGVRIAPDPDVLELIQDKGKQKTFYTRNDIPTAPFHLYESKEQILHALDAGHITVPFVQKLRTGGYDGRGVAVITHTKDLEKLLDGPSVIEEKVAIEKEISLIVARNKAGETATYPLVEMEFDPQENLVDTLFCPASVTEQQGTKAREAAEKIVSLLNMEGLLAVELFIDSTGDVLVNEVAPRTHNSGHHTIESVMTSQFEQHLRAVLNLPLGSTELKRPAVMVNILGEPGFEGPVRYTGLSEALAMAGVKIHLYGKKITRPARKMGHATILATTLDEARKKAKRVQQLIKVTSWKKK</sequence>
<gene>
    <name evidence="4 5" type="primary">purK</name>
    <name evidence="7" type="ORF">CALK_1982</name>
</gene>
<dbReference type="NCBIfam" id="NF004679">
    <property type="entry name" value="PRK06019.1-5"/>
    <property type="match status" value="1"/>
</dbReference>
<dbReference type="InterPro" id="IPR054350">
    <property type="entry name" value="PurT/PurK_preATP-grasp"/>
</dbReference>
<keyword evidence="3 4" id="KW-0067">ATP-binding</keyword>
<dbReference type="SUPFAM" id="SSF52440">
    <property type="entry name" value="PreATP-grasp domain"/>
    <property type="match status" value="1"/>
</dbReference>
<keyword evidence="4 5" id="KW-0436">Ligase</keyword>
<dbReference type="Pfam" id="PF02222">
    <property type="entry name" value="ATP-grasp"/>
    <property type="match status" value="1"/>
</dbReference>
<feature type="binding site" evidence="4">
    <location>
        <position position="108"/>
    </location>
    <ligand>
        <name>ATP</name>
        <dbReference type="ChEBI" id="CHEBI:30616"/>
    </ligand>
</feature>
<dbReference type="GO" id="GO:0004638">
    <property type="term" value="F:phosphoribosylaminoimidazole carboxylase activity"/>
    <property type="evidence" value="ECO:0007669"/>
    <property type="project" value="InterPro"/>
</dbReference>
<organism evidence="7 8">
    <name type="scientific">Chitinivibrio alkaliphilus ACht1</name>
    <dbReference type="NCBI Taxonomy" id="1313304"/>
    <lineage>
        <taxon>Bacteria</taxon>
        <taxon>Pseudomonadati</taxon>
        <taxon>Fibrobacterota</taxon>
        <taxon>Chitinivibrionia</taxon>
        <taxon>Chitinivibrionales</taxon>
        <taxon>Chitinivibrionaceae</taxon>
        <taxon>Chitinivibrio</taxon>
    </lineage>
</organism>
<dbReference type="GO" id="GO:0005524">
    <property type="term" value="F:ATP binding"/>
    <property type="evidence" value="ECO:0007669"/>
    <property type="project" value="UniProtKB-UniRule"/>
</dbReference>
<dbReference type="Pfam" id="PF22660">
    <property type="entry name" value="RS_preATP-grasp-like"/>
    <property type="match status" value="1"/>
</dbReference>
<dbReference type="STRING" id="1313304.CALK_1982"/>
<comment type="caution">
    <text evidence="4">Lacks conserved residue(s) required for the propagation of feature annotation.</text>
</comment>
<dbReference type="EC" id="6.3.4.18" evidence="4 5"/>
<dbReference type="GO" id="GO:0005829">
    <property type="term" value="C:cytosol"/>
    <property type="evidence" value="ECO:0007669"/>
    <property type="project" value="TreeGrafter"/>
</dbReference>
<evidence type="ECO:0000256" key="1">
    <source>
        <dbReference type="ARBA" id="ARBA00022741"/>
    </source>
</evidence>
<evidence type="ECO:0000256" key="5">
    <source>
        <dbReference type="RuleBase" id="RU361200"/>
    </source>
</evidence>
<dbReference type="Gene3D" id="3.30.1490.20">
    <property type="entry name" value="ATP-grasp fold, A domain"/>
    <property type="match status" value="1"/>
</dbReference>
<dbReference type="SUPFAM" id="SSF51246">
    <property type="entry name" value="Rudiment single hybrid motif"/>
    <property type="match status" value="1"/>
</dbReference>
<dbReference type="InterPro" id="IPR013815">
    <property type="entry name" value="ATP_grasp_subdomain_1"/>
</dbReference>
<dbReference type="InterPro" id="IPR011761">
    <property type="entry name" value="ATP-grasp"/>
</dbReference>
<feature type="binding site" evidence="4">
    <location>
        <begin position="181"/>
        <end position="184"/>
    </location>
    <ligand>
        <name>ATP</name>
        <dbReference type="ChEBI" id="CHEBI:30616"/>
    </ligand>
</feature>
<dbReference type="PANTHER" id="PTHR11609">
    <property type="entry name" value="PURINE BIOSYNTHESIS PROTEIN 6/7, PUR6/7"/>
    <property type="match status" value="1"/>
</dbReference>
<comment type="pathway">
    <text evidence="4 5">Purine metabolism; IMP biosynthesis via de novo pathway; 5-amino-1-(5-phospho-D-ribosyl)imidazole-4-carboxylate from 5-amino-1-(5-phospho-D-ribosyl)imidazole (N5-CAIR route): step 1/2.</text>
</comment>
<dbReference type="NCBIfam" id="TIGR01161">
    <property type="entry name" value="purK"/>
    <property type="match status" value="1"/>
</dbReference>
<dbReference type="RefSeq" id="WP_022637401.1">
    <property type="nucleotide sequence ID" value="NZ_ASJR01000019.1"/>
</dbReference>
<dbReference type="InterPro" id="IPR005875">
    <property type="entry name" value="PurK"/>
</dbReference>
<evidence type="ECO:0000259" key="6">
    <source>
        <dbReference type="PROSITE" id="PS50975"/>
    </source>
</evidence>
<feature type="domain" description="ATP-grasp" evidence="6">
    <location>
        <begin position="112"/>
        <end position="298"/>
    </location>
</feature>
<reference evidence="7 8" key="1">
    <citation type="journal article" date="2013" name="Environ. Microbiol.">
        <title>Genome analysis of Chitinivibrio alkaliphilus gen. nov., sp. nov., a novel extremely haloalkaliphilic anaerobic chitinolytic bacterium from the candidate phylum Termite Group 3.</title>
        <authorList>
            <person name="Sorokin D.Y."/>
            <person name="Gumerov V.M."/>
            <person name="Rakitin A.L."/>
            <person name="Beletsky A.V."/>
            <person name="Damste J.S."/>
            <person name="Muyzer G."/>
            <person name="Mardanov A.V."/>
            <person name="Ravin N.V."/>
        </authorList>
    </citation>
    <scope>NUCLEOTIDE SEQUENCE [LARGE SCALE GENOMIC DNA]</scope>
    <source>
        <strain evidence="7 8">ACht1</strain>
    </source>
</reference>
<dbReference type="InterPro" id="IPR011054">
    <property type="entry name" value="Rudment_hybrid_motif"/>
</dbReference>
<comment type="subunit">
    <text evidence="4 5">Homodimer.</text>
</comment>
<dbReference type="UniPathway" id="UPA00074">
    <property type="reaction ID" value="UER00942"/>
</dbReference>
<dbReference type="OrthoDB" id="9804625at2"/>
<protein>
    <recommendedName>
        <fullName evidence="4 5">N5-carboxyaminoimidazole ribonucleotide synthase</fullName>
        <shortName evidence="4 5">N5-CAIR synthase</shortName>
        <ecNumber evidence="4 5">6.3.4.18</ecNumber>
    </recommendedName>
    <alternativeName>
        <fullName evidence="4 5">5-(carboxyamino)imidazole ribonucleotide synthetase</fullName>
    </alternativeName>
</protein>
<dbReference type="PATRIC" id="fig|1313304.3.peg.1888"/>
<dbReference type="AlphaFoldDB" id="U7D7M8"/>
<dbReference type="GO" id="GO:0034028">
    <property type="term" value="F:5-(carboxyamino)imidazole ribonucleotide synthase activity"/>
    <property type="evidence" value="ECO:0007669"/>
    <property type="project" value="UniProtKB-UniRule"/>
</dbReference>
<evidence type="ECO:0000256" key="2">
    <source>
        <dbReference type="ARBA" id="ARBA00022755"/>
    </source>
</evidence>
<dbReference type="Gene3D" id="3.30.470.20">
    <property type="entry name" value="ATP-grasp fold, B domain"/>
    <property type="match status" value="1"/>
</dbReference>
<name>U7D7M8_9BACT</name>
<evidence type="ECO:0000313" key="7">
    <source>
        <dbReference type="EMBL" id="ERP31102.1"/>
    </source>
</evidence>
<dbReference type="InterPro" id="IPR040686">
    <property type="entry name" value="PurK_C"/>
</dbReference>
<dbReference type="Pfam" id="PF17769">
    <property type="entry name" value="PurK_C"/>
    <property type="match status" value="1"/>
</dbReference>
<evidence type="ECO:0000313" key="8">
    <source>
        <dbReference type="Proteomes" id="UP000017148"/>
    </source>
</evidence>
<dbReference type="PANTHER" id="PTHR11609:SF5">
    <property type="entry name" value="PHOSPHORIBOSYLAMINOIMIDAZOLE CARBOXYLASE"/>
    <property type="match status" value="1"/>
</dbReference>
<comment type="caution">
    <text evidence="7">The sequence shown here is derived from an EMBL/GenBank/DDBJ whole genome shotgun (WGS) entry which is preliminary data.</text>
</comment>
<comment type="function">
    <text evidence="5">Catalyzes the ATP-dependent conversion of 5-aminoimidazole ribonucleotide (AIR) and HCO(3)- to N5-carboxyaminoimidazole ribonucleotide (N5-CAIR).</text>
</comment>
<dbReference type="Proteomes" id="UP000017148">
    <property type="component" value="Unassembled WGS sequence"/>
</dbReference>
<keyword evidence="2 4" id="KW-0658">Purine biosynthesis</keyword>
<feature type="binding site" evidence="4">
    <location>
        <begin position="268"/>
        <end position="269"/>
    </location>
    <ligand>
        <name>ATP</name>
        <dbReference type="ChEBI" id="CHEBI:30616"/>
    </ligand>
</feature>
<proteinExistence type="inferred from homology"/>